<keyword evidence="2" id="KW-1185">Reference proteome</keyword>
<dbReference type="Proteomes" id="UP000063965">
    <property type="component" value="Chromosome"/>
</dbReference>
<organism evidence="1 2">
    <name type="scientific">Candidatus Coxiella mudrowiae</name>
    <dbReference type="NCBI Taxonomy" id="2054173"/>
    <lineage>
        <taxon>Bacteria</taxon>
        <taxon>Pseudomonadati</taxon>
        <taxon>Pseudomonadota</taxon>
        <taxon>Gammaproteobacteria</taxon>
        <taxon>Legionellales</taxon>
        <taxon>Coxiellaceae</taxon>
        <taxon>Coxiella</taxon>
    </lineage>
</organism>
<name>A0ABN4HRY1_9COXI</name>
<protein>
    <submittedName>
        <fullName evidence="1">Cytosolic protein</fullName>
    </submittedName>
</protein>
<accession>A0ABN4HRY1</accession>
<evidence type="ECO:0000313" key="2">
    <source>
        <dbReference type="Proteomes" id="UP000063965"/>
    </source>
</evidence>
<gene>
    <name evidence="1" type="ORF">CleRT_08710</name>
</gene>
<evidence type="ECO:0000313" key="1">
    <source>
        <dbReference type="EMBL" id="AKQ33639.1"/>
    </source>
</evidence>
<sequence>MSETIDDLTVEYVEDGIVTLRQLDKVILTKGAWCTILYKIQTWNRSKQAYNPVSYTIRRYQKRSGEFKQRYKFTISSNEQAQKIVDALTKWMEESE</sequence>
<proteinExistence type="predicted"/>
<dbReference type="RefSeq" id="WP_048875248.1">
    <property type="nucleotide sequence ID" value="NZ_CP011126.1"/>
</dbReference>
<reference evidence="1 2" key="1">
    <citation type="journal article" date="2015" name="Genome Biol. Evol.">
        <title>Distinctive Genome Reduction Rates Revealed by Genomic Analyses of Two Coxiella-Like Endosymbionts in Ticks.</title>
        <authorList>
            <person name="Gottlieb Y."/>
            <person name="Lalzar I."/>
            <person name="Klasson L."/>
        </authorList>
    </citation>
    <scope>NUCLEOTIDE SEQUENCE [LARGE SCALE GENOMIC DNA]</scope>
    <source>
        <strain evidence="1 2">CRt</strain>
    </source>
</reference>
<dbReference type="EMBL" id="CP011126">
    <property type="protein sequence ID" value="AKQ33639.1"/>
    <property type="molecule type" value="Genomic_DNA"/>
</dbReference>